<feature type="domain" description="Integrin alpha second immunoglobulin-like" evidence="17">
    <location>
        <begin position="845"/>
        <end position="978"/>
    </location>
</feature>
<feature type="compositionally biased region" description="Acidic residues" evidence="15">
    <location>
        <begin position="74"/>
        <end position="83"/>
    </location>
</feature>
<dbReference type="FunFam" id="1.20.5.930:FF:000001">
    <property type="entry name" value="Integrin subunit alpha V"/>
    <property type="match status" value="1"/>
</dbReference>
<dbReference type="AlphaFoldDB" id="A0A9D4SLF0"/>
<comment type="caution">
    <text evidence="19">The sequence shown here is derived from an EMBL/GenBank/DDBJ whole genome shotgun (WGS) entry which is preliminary data.</text>
</comment>
<reference evidence="19" key="1">
    <citation type="submission" date="2020-06" db="EMBL/GenBank/DDBJ databases">
        <authorList>
            <person name="Ji K."/>
            <person name="Li J."/>
        </authorList>
    </citation>
    <scope>NUCLEOTIDE SEQUENCE</scope>
    <source>
        <strain evidence="19">JKM2019</strain>
        <tissue evidence="19">Whole body</tissue>
    </source>
</reference>
<gene>
    <name evidence="19" type="ORF">HUG17_0953</name>
</gene>
<evidence type="ECO:0000256" key="14">
    <source>
        <dbReference type="RuleBase" id="RU003762"/>
    </source>
</evidence>
<evidence type="ECO:0000256" key="6">
    <source>
        <dbReference type="ARBA" id="ARBA00022889"/>
    </source>
</evidence>
<dbReference type="GO" id="GO:0007229">
    <property type="term" value="P:integrin-mediated signaling pathway"/>
    <property type="evidence" value="ECO:0007669"/>
    <property type="project" value="UniProtKB-KW"/>
</dbReference>
<evidence type="ECO:0000256" key="1">
    <source>
        <dbReference type="ARBA" id="ARBA00004479"/>
    </source>
</evidence>
<dbReference type="EMBL" id="SDOV01000001">
    <property type="protein sequence ID" value="KAH7645415.1"/>
    <property type="molecule type" value="Genomic_DNA"/>
</dbReference>
<name>A0A9D4SLF0_DERFA</name>
<evidence type="ECO:0000256" key="9">
    <source>
        <dbReference type="ARBA" id="ARBA00023136"/>
    </source>
</evidence>
<evidence type="ECO:0000256" key="10">
    <source>
        <dbReference type="ARBA" id="ARBA00023157"/>
    </source>
</evidence>
<feature type="domain" description="Integrin alpha first immunoglubulin-like" evidence="16">
    <location>
        <begin position="679"/>
        <end position="843"/>
    </location>
</feature>
<evidence type="ECO:0000256" key="8">
    <source>
        <dbReference type="ARBA" id="ARBA00023037"/>
    </source>
</evidence>
<dbReference type="InterPro" id="IPR000413">
    <property type="entry name" value="Integrin_alpha"/>
</dbReference>
<keyword evidence="12" id="KW-0325">Glycoprotein</keyword>
<feature type="region of interest" description="Disordered" evidence="15">
    <location>
        <begin position="63"/>
        <end position="83"/>
    </location>
</feature>
<evidence type="ECO:0000256" key="7">
    <source>
        <dbReference type="ARBA" id="ARBA00022989"/>
    </source>
</evidence>
<dbReference type="PROSITE" id="PS00242">
    <property type="entry name" value="INTEGRIN_ALPHA"/>
    <property type="match status" value="1"/>
</dbReference>
<evidence type="ECO:0000256" key="2">
    <source>
        <dbReference type="ARBA" id="ARBA00008054"/>
    </source>
</evidence>
<feature type="repeat" description="FG-GAP" evidence="13">
    <location>
        <begin position="568"/>
        <end position="627"/>
    </location>
</feature>
<dbReference type="Gene3D" id="2.60.40.1530">
    <property type="entry name" value="ntegrin, alpha v. Chain A, domain 4"/>
    <property type="match status" value="1"/>
</dbReference>
<dbReference type="InterPro" id="IPR013517">
    <property type="entry name" value="FG-GAP"/>
</dbReference>
<dbReference type="GO" id="GO:0008305">
    <property type="term" value="C:integrin complex"/>
    <property type="evidence" value="ECO:0007669"/>
    <property type="project" value="InterPro"/>
</dbReference>
<dbReference type="Pfam" id="PF01839">
    <property type="entry name" value="FG-GAP"/>
    <property type="match status" value="2"/>
</dbReference>
<dbReference type="PRINTS" id="PR01185">
    <property type="entry name" value="INTEGRINA"/>
</dbReference>
<evidence type="ECO:0000259" key="17">
    <source>
        <dbReference type="Pfam" id="PF20805"/>
    </source>
</evidence>
<dbReference type="Gene3D" id="2.60.40.1460">
    <property type="entry name" value="Integrin domains. Chain A, domain 2"/>
    <property type="match status" value="1"/>
</dbReference>
<dbReference type="SUPFAM" id="SSF69179">
    <property type="entry name" value="Integrin domains"/>
    <property type="match status" value="3"/>
</dbReference>
<keyword evidence="9 14" id="KW-0472">Membrane</keyword>
<dbReference type="PANTHER" id="PTHR23220:SF133">
    <property type="entry name" value="INTEGRIN ALPHA-PS2"/>
    <property type="match status" value="1"/>
</dbReference>
<feature type="repeat" description="FG-GAP" evidence="13">
    <location>
        <begin position="270"/>
        <end position="331"/>
    </location>
</feature>
<dbReference type="Pfam" id="PF00357">
    <property type="entry name" value="Integrin_alpha"/>
    <property type="match status" value="1"/>
</dbReference>
<comment type="subcellular location">
    <subcellularLocation>
        <location evidence="1 14">Membrane</location>
        <topology evidence="1 14">Single-pass type I membrane protein</topology>
    </subcellularLocation>
</comment>
<keyword evidence="8 14" id="KW-0401">Integrin</keyword>
<dbReference type="InterPro" id="IPR013519">
    <property type="entry name" value="Int_alpha_beta-p"/>
</dbReference>
<keyword evidence="11 14" id="KW-0675">Receptor</keyword>
<feature type="domain" description="Integrin alpha third immunoglobulin-like" evidence="18">
    <location>
        <begin position="996"/>
        <end position="1219"/>
    </location>
</feature>
<dbReference type="GO" id="GO:0048513">
    <property type="term" value="P:animal organ development"/>
    <property type="evidence" value="ECO:0007669"/>
    <property type="project" value="UniProtKB-ARBA"/>
</dbReference>
<dbReference type="Gene3D" id="1.20.5.930">
    <property type="entry name" value="Bicelle-embedded integrin alpha(iib) transmembrane segment"/>
    <property type="match status" value="1"/>
</dbReference>
<evidence type="ECO:0000259" key="18">
    <source>
        <dbReference type="Pfam" id="PF20806"/>
    </source>
</evidence>
<dbReference type="Proteomes" id="UP000828236">
    <property type="component" value="Unassembled WGS sequence"/>
</dbReference>
<keyword evidence="5" id="KW-0677">Repeat</keyword>
<evidence type="ECO:0000259" key="16">
    <source>
        <dbReference type="Pfam" id="PF08441"/>
    </source>
</evidence>
<dbReference type="PANTHER" id="PTHR23220">
    <property type="entry name" value="INTEGRIN ALPHA"/>
    <property type="match status" value="1"/>
</dbReference>
<dbReference type="Pfam" id="PF20806">
    <property type="entry name" value="Integrin_A_Ig_3"/>
    <property type="match status" value="1"/>
</dbReference>
<keyword evidence="7 14" id="KW-1133">Transmembrane helix</keyword>
<dbReference type="GO" id="GO:0007160">
    <property type="term" value="P:cell-matrix adhesion"/>
    <property type="evidence" value="ECO:0007669"/>
    <property type="project" value="TreeGrafter"/>
</dbReference>
<dbReference type="Pfam" id="PF20805">
    <property type="entry name" value="Integrin_A_Ig_2"/>
    <property type="match status" value="1"/>
</dbReference>
<feature type="repeat" description="FG-GAP" evidence="13">
    <location>
        <begin position="500"/>
        <end position="565"/>
    </location>
</feature>
<evidence type="ECO:0000256" key="3">
    <source>
        <dbReference type="ARBA" id="ARBA00022692"/>
    </source>
</evidence>
<accession>A0A9D4SLF0</accession>
<evidence type="ECO:0000256" key="15">
    <source>
        <dbReference type="SAM" id="MobiDB-lite"/>
    </source>
</evidence>
<dbReference type="InterPro" id="IPR028994">
    <property type="entry name" value="Integrin_alpha_N"/>
</dbReference>
<keyword evidence="6 14" id="KW-0130">Cell adhesion</keyword>
<keyword evidence="3 14" id="KW-0812">Transmembrane</keyword>
<evidence type="ECO:0000256" key="12">
    <source>
        <dbReference type="ARBA" id="ARBA00023180"/>
    </source>
</evidence>
<dbReference type="InterPro" id="IPR013649">
    <property type="entry name" value="Integrin_alpha_Ig-like_1"/>
</dbReference>
<dbReference type="SMART" id="SM00191">
    <property type="entry name" value="Int_alpha"/>
    <property type="match status" value="5"/>
</dbReference>
<keyword evidence="10" id="KW-1015">Disulfide bond</keyword>
<evidence type="ECO:0000256" key="13">
    <source>
        <dbReference type="PROSITE-ProRule" id="PRU00803"/>
    </source>
</evidence>
<sequence length="1278" mass="143838">MERSPLLYHDRHPMINGNYPPSSRKKSIFIPVALYSVTKKLPKNIAPKMSASNVSIRRKQINPNHHYDNLDNPNIDDDQSNNDDYEMRKESAVYGYIEKPEIIEFKVLLVKGITAKGLLLASIPFLLSPLLSYMLTPVVIPITATIILKFLQPIFETNELWLNKAIANFLHADGFFSTDDQCFEQLACQILNAKNYKDDPNSTMVTMNKYLNPKYIAASIFLDHLLRNEFVSEKFKKRIYNVVHYDERNNNHHHHHHHRWKQCSMQYKYTFTALVQRGPTETYFGFSVALHKDRNVSWLLVGAPLAQTDQPNVEHGGAVYRCSIDSINTCQQITFDRTGPSVVKIKGRDYQEDEKSNQWFGATLHSTPEGPIVACAPRFVYFTTSLTRRDPIGTCWISRGSFTGSCQAGMSAAVSKNGKQLFVGAPGSLYWQGQVFEHDLELMTSIQTKNKALSSEDDSFLGYSVTVGQFSGSRDYDAAVGMPKGNNHTGKVVIFNSLLQNTANISGEQMGSYFGYSLATADINGDGLDDIIIGAPLYSSPMEKDQSYEKGRVYVALQNRDHQFRIRSENGYVSGKTSKGRFGLSVASLGDTNKDGFDDIAVGAPYDGTNSNGIVYILLGSKTGIKPDYSQAIHAEDIADPGLRTFGYSLSGGMDVDSNTYNDLLIGAYHSDRVVLMKARPVVNVTATLTTTKDNVNLEDRDCTTSDGNRALCVTIKVCLSYSGVGVDNRLEFHYRTILDASVSSSMPRLYFLHKERENEEELVTILSKGQTWCKERQAYFINNVRDKLTPINITLEYWLPRMTRSMMDQTNVGYSGSLDSRLTPILNNEQPSFLSKQLSIRKNCGYDNICKPDLALSAKLNVDEYVVGSRKKLLMSVFVKNQGEDSYETVFNMRMPYDVHYIRINKSAAHPEIVCYGARPELTGVNDLTCDIGNPLRSGKTAEFIVIMEPAKINSATTPNYLFLMNVTSANSESDNALENNRYEIGIPLRVQADLNIFGISEPEVISYNYSTIETWTKPQNLEDIGRELSHSYTVQNKGLTTISRAEITILWPTRDLRGNFLFYLVDQVQIKGRPNKGFCRTITRDDLNPLGLKSRRSNNHQLTRTTRALPNIFKRKQTTPPTEDSLEAELQAKYKALTSSCVDVAKCTKIECIVQELETNESVVFTVRSRFWKEQIQLVGLEEFEQSSKMIAMITALPYDVHKSFLQPTVQTAKTKIFVTGMGRIELIPLWLVIAAILIGLLILAILACCLWKLGFFKRKRPPSTSDREPLRNSSL</sequence>
<dbReference type="GO" id="GO:0009897">
    <property type="term" value="C:external side of plasma membrane"/>
    <property type="evidence" value="ECO:0007669"/>
    <property type="project" value="TreeGrafter"/>
</dbReference>
<dbReference type="InterPro" id="IPR018184">
    <property type="entry name" value="Integrin_alpha_C_CS"/>
</dbReference>
<dbReference type="SUPFAM" id="SSF69318">
    <property type="entry name" value="Integrin alpha N-terminal domain"/>
    <property type="match status" value="1"/>
</dbReference>
<evidence type="ECO:0000256" key="11">
    <source>
        <dbReference type="ARBA" id="ARBA00023170"/>
    </source>
</evidence>
<evidence type="ECO:0000256" key="4">
    <source>
        <dbReference type="ARBA" id="ARBA00022729"/>
    </source>
</evidence>
<dbReference type="InterPro" id="IPR048285">
    <property type="entry name" value="Integrin_alpha_Ig-like_2"/>
</dbReference>
<dbReference type="PROSITE" id="PS51470">
    <property type="entry name" value="FG_GAP"/>
    <property type="match status" value="4"/>
</dbReference>
<evidence type="ECO:0000313" key="19">
    <source>
        <dbReference type="EMBL" id="KAH7645415.1"/>
    </source>
</evidence>
<feature type="transmembrane region" description="Helical" evidence="14">
    <location>
        <begin position="1232"/>
        <end position="1254"/>
    </location>
</feature>
<keyword evidence="4" id="KW-0732">Signal</keyword>
<reference evidence="19" key="2">
    <citation type="journal article" date="2021" name="World Allergy Organ. J.">
        <title>Chromosome-level assembly of Dermatophagoides farinae genome and transcriptome reveals two novel allergens Der f 37 and Der f 39.</title>
        <authorList>
            <person name="Chen J."/>
            <person name="Cai Z."/>
            <person name="Fan D."/>
            <person name="Hu J."/>
            <person name="Hou Y."/>
            <person name="He Y."/>
            <person name="Zhang Z."/>
            <person name="Zhao Z."/>
            <person name="Gao P."/>
            <person name="Hu W."/>
            <person name="Sun J."/>
            <person name="Li J."/>
            <person name="Ji K."/>
        </authorList>
    </citation>
    <scope>NUCLEOTIDE SEQUENCE</scope>
    <source>
        <strain evidence="19">JKM2019</strain>
    </source>
</reference>
<dbReference type="Pfam" id="PF08441">
    <property type="entry name" value="Integrin_A_Ig_1"/>
    <property type="match status" value="1"/>
</dbReference>
<dbReference type="GO" id="GO:0033627">
    <property type="term" value="P:cell adhesion mediated by integrin"/>
    <property type="evidence" value="ECO:0007669"/>
    <property type="project" value="TreeGrafter"/>
</dbReference>
<proteinExistence type="inferred from homology"/>
<dbReference type="InterPro" id="IPR048286">
    <property type="entry name" value="Integrin_alpha_Ig-like_3"/>
</dbReference>
<comment type="similarity">
    <text evidence="2 14">Belongs to the integrin alpha chain family.</text>
</comment>
<evidence type="ECO:0000256" key="5">
    <source>
        <dbReference type="ARBA" id="ARBA00022737"/>
    </source>
</evidence>
<dbReference type="GO" id="GO:0007157">
    <property type="term" value="P:heterophilic cell-cell adhesion via plasma membrane cell adhesion molecules"/>
    <property type="evidence" value="ECO:0007669"/>
    <property type="project" value="UniProtKB-ARBA"/>
</dbReference>
<organism evidence="19">
    <name type="scientific">Dermatophagoides farinae</name>
    <name type="common">American house dust mite</name>
    <dbReference type="NCBI Taxonomy" id="6954"/>
    <lineage>
        <taxon>Eukaryota</taxon>
        <taxon>Metazoa</taxon>
        <taxon>Ecdysozoa</taxon>
        <taxon>Arthropoda</taxon>
        <taxon>Chelicerata</taxon>
        <taxon>Arachnida</taxon>
        <taxon>Acari</taxon>
        <taxon>Acariformes</taxon>
        <taxon>Sarcoptiformes</taxon>
        <taxon>Astigmata</taxon>
        <taxon>Psoroptidia</taxon>
        <taxon>Analgoidea</taxon>
        <taxon>Pyroglyphidae</taxon>
        <taxon>Dermatophagoidinae</taxon>
        <taxon>Dermatophagoides</taxon>
    </lineage>
</organism>
<feature type="repeat" description="FG-GAP" evidence="13">
    <location>
        <begin position="631"/>
        <end position="694"/>
    </location>
</feature>
<dbReference type="Gene3D" id="2.130.10.130">
    <property type="entry name" value="Integrin alpha, N-terminal"/>
    <property type="match status" value="1"/>
</dbReference>
<dbReference type="Gene3D" id="2.60.40.1510">
    <property type="entry name" value="ntegrin, alpha v. Chain A, domain 3"/>
    <property type="match status" value="1"/>
</dbReference>
<dbReference type="GO" id="GO:0005178">
    <property type="term" value="F:integrin binding"/>
    <property type="evidence" value="ECO:0007669"/>
    <property type="project" value="TreeGrafter"/>
</dbReference>
<dbReference type="InterPro" id="IPR032695">
    <property type="entry name" value="Integrin_dom_sf"/>
</dbReference>
<protein>
    <submittedName>
        <fullName evidence="19">Integrin alpha-ps2-like protein</fullName>
    </submittedName>
</protein>